<dbReference type="OrthoDB" id="9785139at2"/>
<evidence type="ECO:0000256" key="3">
    <source>
        <dbReference type="ARBA" id="ARBA00023163"/>
    </source>
</evidence>
<keyword evidence="6" id="KW-1185">Reference proteome</keyword>
<dbReference type="SUPFAM" id="SSF53822">
    <property type="entry name" value="Periplasmic binding protein-like I"/>
    <property type="match status" value="1"/>
</dbReference>
<dbReference type="PANTHER" id="PTHR30146">
    <property type="entry name" value="LACI-RELATED TRANSCRIPTIONAL REPRESSOR"/>
    <property type="match status" value="1"/>
</dbReference>
<dbReference type="CDD" id="cd01392">
    <property type="entry name" value="HTH_LacI"/>
    <property type="match status" value="1"/>
</dbReference>
<dbReference type="Proteomes" id="UP000318380">
    <property type="component" value="Unassembled WGS sequence"/>
</dbReference>
<dbReference type="Pfam" id="PF00356">
    <property type="entry name" value="LacI"/>
    <property type="match status" value="1"/>
</dbReference>
<dbReference type="InterPro" id="IPR046335">
    <property type="entry name" value="LacI/GalR-like_sensor"/>
</dbReference>
<dbReference type="InterPro" id="IPR000843">
    <property type="entry name" value="HTH_LacI"/>
</dbReference>
<dbReference type="PROSITE" id="PS00356">
    <property type="entry name" value="HTH_LACI_1"/>
    <property type="match status" value="1"/>
</dbReference>
<evidence type="ECO:0000313" key="6">
    <source>
        <dbReference type="Proteomes" id="UP000318380"/>
    </source>
</evidence>
<organism evidence="5 6">
    <name type="scientific">Kribbella amoyensis</name>
    <dbReference type="NCBI Taxonomy" id="996641"/>
    <lineage>
        <taxon>Bacteria</taxon>
        <taxon>Bacillati</taxon>
        <taxon>Actinomycetota</taxon>
        <taxon>Actinomycetes</taxon>
        <taxon>Propionibacteriales</taxon>
        <taxon>Kribbellaceae</taxon>
        <taxon>Kribbella</taxon>
    </lineage>
</organism>
<protein>
    <submittedName>
        <fullName evidence="5">LacI family transcriptional regulator</fullName>
    </submittedName>
</protein>
<evidence type="ECO:0000256" key="1">
    <source>
        <dbReference type="ARBA" id="ARBA00023015"/>
    </source>
</evidence>
<dbReference type="Pfam" id="PF13377">
    <property type="entry name" value="Peripla_BP_3"/>
    <property type="match status" value="1"/>
</dbReference>
<evidence type="ECO:0000256" key="2">
    <source>
        <dbReference type="ARBA" id="ARBA00023125"/>
    </source>
</evidence>
<dbReference type="PANTHER" id="PTHR30146:SF109">
    <property type="entry name" value="HTH-TYPE TRANSCRIPTIONAL REGULATOR GALS"/>
    <property type="match status" value="1"/>
</dbReference>
<keyword evidence="1" id="KW-0805">Transcription regulation</keyword>
<dbReference type="InterPro" id="IPR010982">
    <property type="entry name" value="Lambda_DNA-bd_dom_sf"/>
</dbReference>
<name>A0A561BYQ8_9ACTN</name>
<evidence type="ECO:0000313" key="5">
    <source>
        <dbReference type="EMBL" id="TWD84045.1"/>
    </source>
</evidence>
<comment type="caution">
    <text evidence="5">The sequence shown here is derived from an EMBL/GenBank/DDBJ whole genome shotgun (WGS) entry which is preliminary data.</text>
</comment>
<dbReference type="SUPFAM" id="SSF47413">
    <property type="entry name" value="lambda repressor-like DNA-binding domains"/>
    <property type="match status" value="1"/>
</dbReference>
<dbReference type="EMBL" id="VIVK01000001">
    <property type="protein sequence ID" value="TWD84045.1"/>
    <property type="molecule type" value="Genomic_DNA"/>
</dbReference>
<dbReference type="PROSITE" id="PS50932">
    <property type="entry name" value="HTH_LACI_2"/>
    <property type="match status" value="1"/>
</dbReference>
<feature type="domain" description="HTH lacI-type" evidence="4">
    <location>
        <begin position="21"/>
        <end position="75"/>
    </location>
</feature>
<proteinExistence type="predicted"/>
<keyword evidence="3" id="KW-0804">Transcription</keyword>
<dbReference type="GO" id="GO:0003700">
    <property type="term" value="F:DNA-binding transcription factor activity"/>
    <property type="evidence" value="ECO:0007669"/>
    <property type="project" value="TreeGrafter"/>
</dbReference>
<dbReference type="SMART" id="SM00354">
    <property type="entry name" value="HTH_LACI"/>
    <property type="match status" value="1"/>
</dbReference>
<evidence type="ECO:0000259" key="4">
    <source>
        <dbReference type="PROSITE" id="PS50932"/>
    </source>
</evidence>
<dbReference type="AlphaFoldDB" id="A0A561BYQ8"/>
<keyword evidence="2" id="KW-0238">DNA-binding</keyword>
<reference evidence="5 6" key="1">
    <citation type="submission" date="2019-06" db="EMBL/GenBank/DDBJ databases">
        <title>Sequencing the genomes of 1000 actinobacteria strains.</title>
        <authorList>
            <person name="Klenk H.-P."/>
        </authorList>
    </citation>
    <scope>NUCLEOTIDE SEQUENCE [LARGE SCALE GENOMIC DNA]</scope>
    <source>
        <strain evidence="5 6">DSM 24683</strain>
    </source>
</reference>
<sequence length="352" mass="37752">MSAWIGAWVSIVGHMSVKRRPTLHDVAALAGVSHQTVSRFLRGDPTVGADTLGRIKAAVDELGYRPNLTARAMRTRSSGVVAIILPGWTGPERTVNAACAEAQSLGYQVEIVIGVDEDPVALSRLATDILARGQVDGVLSVTPLTIKTGDGGVVVQTDEFDHRLRSVEAVAADEITMEDLVDRLAAMGHRDLFHVAGPQDWWSAQLRRSGYLKACDRLGIRSHGVFDGPWDPETGVEAVRSLPDDTPVTAVVAASDHLAVGVVHAAVHRGWAVPEDLSVTGWDDITLVRYGTPALSTVRVDRETSGRHGMRRLIAAIRGEAEPDPMAAAPTEIAFRETTVPPRKNAVIGQED</sequence>
<accession>A0A561BYQ8</accession>
<dbReference type="InterPro" id="IPR028082">
    <property type="entry name" value="Peripla_BP_I"/>
</dbReference>
<dbReference type="GO" id="GO:0000976">
    <property type="term" value="F:transcription cis-regulatory region binding"/>
    <property type="evidence" value="ECO:0007669"/>
    <property type="project" value="TreeGrafter"/>
</dbReference>
<gene>
    <name evidence="5" type="ORF">FB561_5218</name>
</gene>
<dbReference type="Gene3D" id="3.40.50.2300">
    <property type="match status" value="2"/>
</dbReference>
<dbReference type="Gene3D" id="1.10.260.40">
    <property type="entry name" value="lambda repressor-like DNA-binding domains"/>
    <property type="match status" value="1"/>
</dbReference>